<dbReference type="InterPro" id="IPR006076">
    <property type="entry name" value="FAD-dep_OxRdtase"/>
</dbReference>
<reference evidence="3 4" key="1">
    <citation type="submission" date="2020-03" db="EMBL/GenBank/DDBJ databases">
        <authorList>
            <person name="Sun Q."/>
        </authorList>
    </citation>
    <scope>NUCLEOTIDE SEQUENCE [LARGE SCALE GENOMIC DNA]</scope>
    <source>
        <strain evidence="3 4">JC162</strain>
    </source>
</reference>
<dbReference type="Gene3D" id="3.30.9.10">
    <property type="entry name" value="D-Amino Acid Oxidase, subunit A, domain 2"/>
    <property type="match status" value="1"/>
</dbReference>
<comment type="caution">
    <text evidence="3">The sequence shown here is derived from an EMBL/GenBank/DDBJ whole genome shotgun (WGS) entry which is preliminary data.</text>
</comment>
<dbReference type="RefSeq" id="WP_170055879.1">
    <property type="nucleotide sequence ID" value="NZ_JABBKX010000009.1"/>
</dbReference>
<evidence type="ECO:0000313" key="4">
    <source>
        <dbReference type="Proteomes" id="UP000548582"/>
    </source>
</evidence>
<dbReference type="PANTHER" id="PTHR13847">
    <property type="entry name" value="SARCOSINE DEHYDROGENASE-RELATED"/>
    <property type="match status" value="1"/>
</dbReference>
<dbReference type="Gene3D" id="3.50.50.60">
    <property type="entry name" value="FAD/NAD(P)-binding domain"/>
    <property type="match status" value="1"/>
</dbReference>
<dbReference type="InterPro" id="IPR036188">
    <property type="entry name" value="FAD/NAD-bd_sf"/>
</dbReference>
<dbReference type="GO" id="GO:0016491">
    <property type="term" value="F:oxidoreductase activity"/>
    <property type="evidence" value="ECO:0007669"/>
    <property type="project" value="UniProtKB-KW"/>
</dbReference>
<organism evidence="3 4">
    <name type="scientific">Neoroseomonas marina</name>
    <dbReference type="NCBI Taxonomy" id="1232220"/>
    <lineage>
        <taxon>Bacteria</taxon>
        <taxon>Pseudomonadati</taxon>
        <taxon>Pseudomonadota</taxon>
        <taxon>Alphaproteobacteria</taxon>
        <taxon>Acetobacterales</taxon>
        <taxon>Acetobacteraceae</taxon>
        <taxon>Neoroseomonas</taxon>
    </lineage>
</organism>
<dbReference type="SUPFAM" id="SSF51905">
    <property type="entry name" value="FAD/NAD(P)-binding domain"/>
    <property type="match status" value="1"/>
</dbReference>
<gene>
    <name evidence="3" type="ORF">GWK16_20700</name>
</gene>
<name>A0A848EJ02_9PROT</name>
<dbReference type="Proteomes" id="UP000548582">
    <property type="component" value="Unassembled WGS sequence"/>
</dbReference>
<protein>
    <submittedName>
        <fullName evidence="3">FAD-binding oxidoreductase</fullName>
    </submittedName>
</protein>
<sequence length="388" mass="41375">MTEDVIIIGGGLHGSSTAYQLAARGRRPLVIERNHVARHASGASAGGVRRLRRHRAELPLAMESLALWRRLPELLGDDCGFSPCGHLLLAETEADLAWTVERAATTRSLGYDFEEPIDRAEVKRLVPSVSNAVVGGIIARDDGFGNPLVTTAAFRRRAESLGARYLERTEVLGIDRDGDGWTVATTAGRFSAPSLVNCAGGWGERIAAMLGETMPVRMKAATMTVTARVPRFLGPVIGHVRKKLSLKQMQNGTVVIGGGYEGRVDMEAGESDVLYAGLPGNMKPVIDAFPHLARVPIVRNWTGLEGNTPDAIPYIGPSPNDPTLVHSFGYSGHGFQLGPICGVIVADLVMQGATALPIGAFQPDRFATAGTLQWGAKEGTAVEEQKAV</sequence>
<accession>A0A848EJ02</accession>
<dbReference type="Pfam" id="PF01266">
    <property type="entry name" value="DAO"/>
    <property type="match status" value="1"/>
</dbReference>
<keyword evidence="4" id="KW-1185">Reference proteome</keyword>
<evidence type="ECO:0000256" key="1">
    <source>
        <dbReference type="ARBA" id="ARBA00023002"/>
    </source>
</evidence>
<keyword evidence="1" id="KW-0560">Oxidoreductase</keyword>
<feature type="domain" description="FAD dependent oxidoreductase" evidence="2">
    <location>
        <begin position="4"/>
        <end position="348"/>
    </location>
</feature>
<evidence type="ECO:0000259" key="2">
    <source>
        <dbReference type="Pfam" id="PF01266"/>
    </source>
</evidence>
<dbReference type="AlphaFoldDB" id="A0A848EJ02"/>
<dbReference type="EMBL" id="JABBKX010000009">
    <property type="protein sequence ID" value="NMJ43679.1"/>
    <property type="molecule type" value="Genomic_DNA"/>
</dbReference>
<evidence type="ECO:0000313" key="3">
    <source>
        <dbReference type="EMBL" id="NMJ43679.1"/>
    </source>
</evidence>
<proteinExistence type="predicted"/>
<dbReference type="GO" id="GO:0005737">
    <property type="term" value="C:cytoplasm"/>
    <property type="evidence" value="ECO:0007669"/>
    <property type="project" value="TreeGrafter"/>
</dbReference>